<dbReference type="GO" id="GO:0005634">
    <property type="term" value="C:nucleus"/>
    <property type="evidence" value="ECO:0007669"/>
    <property type="project" value="UniProtKB-SubCell"/>
</dbReference>
<protein>
    <submittedName>
        <fullName evidence="6">Uncharacterized protein</fullName>
    </submittedName>
</protein>
<keyword evidence="7" id="KW-1185">Reference proteome</keyword>
<keyword evidence="2" id="KW-0238">DNA-binding</keyword>
<dbReference type="AlphaFoldDB" id="A0AA38CW40"/>
<evidence type="ECO:0000256" key="3">
    <source>
        <dbReference type="ARBA" id="ARBA00023242"/>
    </source>
</evidence>
<name>A0AA38CW40_TAXCH</name>
<dbReference type="GO" id="GO:0000976">
    <property type="term" value="F:transcription cis-regulatory region binding"/>
    <property type="evidence" value="ECO:0007669"/>
    <property type="project" value="TreeGrafter"/>
</dbReference>
<dbReference type="InterPro" id="IPR009057">
    <property type="entry name" value="Homeodomain-like_sf"/>
</dbReference>
<dbReference type="Pfam" id="PF00249">
    <property type="entry name" value="Myb_DNA-binding"/>
    <property type="match status" value="1"/>
</dbReference>
<evidence type="ECO:0000259" key="4">
    <source>
        <dbReference type="PROSITE" id="PS50090"/>
    </source>
</evidence>
<gene>
    <name evidence="6" type="ORF">KI387_014977</name>
</gene>
<accession>A0AA38CW40</accession>
<feature type="domain" description="HTH myb-type" evidence="5">
    <location>
        <begin position="1"/>
        <end position="16"/>
    </location>
</feature>
<dbReference type="InterPro" id="IPR017930">
    <property type="entry name" value="Myb_dom"/>
</dbReference>
<comment type="subcellular location">
    <subcellularLocation>
        <location evidence="1">Nucleus</location>
    </subcellularLocation>
</comment>
<evidence type="ECO:0000259" key="5">
    <source>
        <dbReference type="PROSITE" id="PS51294"/>
    </source>
</evidence>
<evidence type="ECO:0000313" key="7">
    <source>
        <dbReference type="Proteomes" id="UP000824469"/>
    </source>
</evidence>
<dbReference type="PROSITE" id="PS50090">
    <property type="entry name" value="MYB_LIKE"/>
    <property type="match status" value="1"/>
</dbReference>
<evidence type="ECO:0000256" key="2">
    <source>
        <dbReference type="ARBA" id="ARBA00023125"/>
    </source>
</evidence>
<evidence type="ECO:0000313" key="6">
    <source>
        <dbReference type="EMBL" id="KAH9303394.1"/>
    </source>
</evidence>
<feature type="domain" description="Myb-like" evidence="4">
    <location>
        <begin position="17"/>
        <end position="67"/>
    </location>
</feature>
<evidence type="ECO:0000256" key="1">
    <source>
        <dbReference type="ARBA" id="ARBA00004123"/>
    </source>
</evidence>
<comment type="caution">
    <text evidence="6">The sequence shown here is derived from an EMBL/GenBank/DDBJ whole genome shotgun (WGS) entry which is preliminary data.</text>
</comment>
<proteinExistence type="predicted"/>
<dbReference type="GO" id="GO:0006355">
    <property type="term" value="P:regulation of DNA-templated transcription"/>
    <property type="evidence" value="ECO:0007669"/>
    <property type="project" value="TreeGrafter"/>
</dbReference>
<dbReference type="GO" id="GO:0030154">
    <property type="term" value="P:cell differentiation"/>
    <property type="evidence" value="ECO:0007669"/>
    <property type="project" value="TreeGrafter"/>
</dbReference>
<dbReference type="SMART" id="SM00717">
    <property type="entry name" value="SANT"/>
    <property type="match status" value="1"/>
</dbReference>
<dbReference type="SUPFAM" id="SSF46689">
    <property type="entry name" value="Homeodomain-like"/>
    <property type="match status" value="1"/>
</dbReference>
<dbReference type="InterPro" id="IPR015495">
    <property type="entry name" value="Myb_TF_plants"/>
</dbReference>
<keyword evidence="3" id="KW-0539">Nucleus</keyword>
<organism evidence="6 7">
    <name type="scientific">Taxus chinensis</name>
    <name type="common">Chinese yew</name>
    <name type="synonym">Taxus wallichiana var. chinensis</name>
    <dbReference type="NCBI Taxonomy" id="29808"/>
    <lineage>
        <taxon>Eukaryota</taxon>
        <taxon>Viridiplantae</taxon>
        <taxon>Streptophyta</taxon>
        <taxon>Embryophyta</taxon>
        <taxon>Tracheophyta</taxon>
        <taxon>Spermatophyta</taxon>
        <taxon>Pinopsida</taxon>
        <taxon>Pinidae</taxon>
        <taxon>Conifers II</taxon>
        <taxon>Cupressales</taxon>
        <taxon>Taxaceae</taxon>
        <taxon>Taxus</taxon>
    </lineage>
</organism>
<dbReference type="PANTHER" id="PTHR47998">
    <property type="entry name" value="TRANSCRIPTION FACTOR MYB51-LIKE ISOFORM X1"/>
    <property type="match status" value="1"/>
</dbReference>
<dbReference type="CDD" id="cd00167">
    <property type="entry name" value="SANT"/>
    <property type="match status" value="1"/>
</dbReference>
<sequence>LRRSGKSCRFRWMNHLRPNINHGDISPDEEELIIRLHRLLGNRWSLIAGRLPGRTDNQIKNYWNTHLSTKSSSKQLNPQNCEHRKHEKLAKTSCTPIPSRIKAQKLSQSRAPSFEHYSSIFPEEYTRTTTAPVGMFPLPELKLSSPELDWSNNFNLDSHIIDFLDHDFPGIFSCELRCSLPEENQFLGSSC</sequence>
<reference evidence="6 7" key="1">
    <citation type="journal article" date="2021" name="Nat. Plants">
        <title>The Taxus genome provides insights into paclitaxel biosynthesis.</title>
        <authorList>
            <person name="Xiong X."/>
            <person name="Gou J."/>
            <person name="Liao Q."/>
            <person name="Li Y."/>
            <person name="Zhou Q."/>
            <person name="Bi G."/>
            <person name="Li C."/>
            <person name="Du R."/>
            <person name="Wang X."/>
            <person name="Sun T."/>
            <person name="Guo L."/>
            <person name="Liang H."/>
            <person name="Lu P."/>
            <person name="Wu Y."/>
            <person name="Zhang Z."/>
            <person name="Ro D.K."/>
            <person name="Shang Y."/>
            <person name="Huang S."/>
            <person name="Yan J."/>
        </authorList>
    </citation>
    <scope>NUCLEOTIDE SEQUENCE [LARGE SCALE GENOMIC DNA]</scope>
    <source>
        <strain evidence="6">Ta-2019</strain>
    </source>
</reference>
<dbReference type="InterPro" id="IPR001005">
    <property type="entry name" value="SANT/Myb"/>
</dbReference>
<dbReference type="PROSITE" id="PS51294">
    <property type="entry name" value="HTH_MYB"/>
    <property type="match status" value="2"/>
</dbReference>
<feature type="domain" description="HTH myb-type" evidence="5">
    <location>
        <begin position="17"/>
        <end position="71"/>
    </location>
</feature>
<dbReference type="Gene3D" id="1.10.10.60">
    <property type="entry name" value="Homeodomain-like"/>
    <property type="match status" value="2"/>
</dbReference>
<dbReference type="EMBL" id="JAHRHJ020000009">
    <property type="protein sequence ID" value="KAH9303394.1"/>
    <property type="molecule type" value="Genomic_DNA"/>
</dbReference>
<feature type="non-terminal residue" evidence="6">
    <location>
        <position position="1"/>
    </location>
</feature>
<dbReference type="PANTHER" id="PTHR47998:SF91">
    <property type="entry name" value="MYB-RELATED PROTEIN 308-LIKE"/>
    <property type="match status" value="1"/>
</dbReference>
<dbReference type="Proteomes" id="UP000824469">
    <property type="component" value="Unassembled WGS sequence"/>
</dbReference>